<comment type="caution">
    <text evidence="1">The sequence shown here is derived from an EMBL/GenBank/DDBJ whole genome shotgun (WGS) entry which is preliminary data.</text>
</comment>
<proteinExistence type="predicted"/>
<dbReference type="InterPro" id="IPR009836">
    <property type="entry name" value="GRDP-like"/>
</dbReference>
<dbReference type="AlphaFoldDB" id="A0A8J4AVG4"/>
<dbReference type="EMBL" id="BNCO01000005">
    <property type="protein sequence ID" value="GIL48438.1"/>
    <property type="molecule type" value="Genomic_DNA"/>
</dbReference>
<organism evidence="1 2">
    <name type="scientific">Volvox africanus</name>
    <dbReference type="NCBI Taxonomy" id="51714"/>
    <lineage>
        <taxon>Eukaryota</taxon>
        <taxon>Viridiplantae</taxon>
        <taxon>Chlorophyta</taxon>
        <taxon>core chlorophytes</taxon>
        <taxon>Chlorophyceae</taxon>
        <taxon>CS clade</taxon>
        <taxon>Chlamydomonadales</taxon>
        <taxon>Volvocaceae</taxon>
        <taxon>Volvox</taxon>
    </lineage>
</organism>
<evidence type="ECO:0000313" key="1">
    <source>
        <dbReference type="EMBL" id="GIL48438.1"/>
    </source>
</evidence>
<dbReference type="PANTHER" id="PTHR34365:SF7">
    <property type="entry name" value="GLYCINE-RICH DOMAIN-CONTAINING PROTEIN 1"/>
    <property type="match status" value="1"/>
</dbReference>
<evidence type="ECO:0000313" key="2">
    <source>
        <dbReference type="Proteomes" id="UP000747399"/>
    </source>
</evidence>
<keyword evidence="2" id="KW-1185">Reference proteome</keyword>
<accession>A0A8J4AVG4</accession>
<feature type="non-terminal residue" evidence="1">
    <location>
        <position position="1"/>
    </location>
</feature>
<dbReference type="Proteomes" id="UP000747399">
    <property type="component" value="Unassembled WGS sequence"/>
</dbReference>
<dbReference type="PANTHER" id="PTHR34365">
    <property type="entry name" value="ENOLASE (DUF1399)"/>
    <property type="match status" value="1"/>
</dbReference>
<name>A0A8J4AVG4_9CHLO</name>
<dbReference type="Pfam" id="PF07173">
    <property type="entry name" value="GRDP-like"/>
    <property type="match status" value="1"/>
</dbReference>
<protein>
    <submittedName>
        <fullName evidence="1">Uncharacterized protein</fullName>
    </submittedName>
</protein>
<sequence>MFNRAWAEAAPSGHAPWPPPSPGSPQCSSLFAEPTVFAARVATSMGRFTRMLRSWLRPQFLDELFLERAAERYLCFRQLHRDHPEVTLVPTADIALMWHTHLGLSQEYAEVCKEMFGTTAQGEVNLWRPDYLDITDQCQLAALYVETARLFRNKYELAYDSHETAWVADTVPYPLANTGSPLAYALRVFDDNPDQVKQENISSISLIFKDAGIPEPQPGEPVVRNGAHALYLTWLAAHRAMLAYETVMDCCCWKRSHETTCDKTLRDVTSSLVSIAYFLELPDTDTHPYLMAIKTHNHDSTSALPCNSTVSEPLLRTMAAFKPADPIEYFSGHQDTYMLLIGLLPLLENSKLQGAVWSTPGQGAMDPNTALTRPFRGQSPFGSILATQGTATKAMELLTSAWELAKQRGVGRMQRTYQVMRHRHYGCKVYDSSNDYYQLNTLYMTGVAFINPYGNGP</sequence>
<gene>
    <name evidence="1" type="ORF">Vafri_4955</name>
</gene>
<reference evidence="1" key="1">
    <citation type="journal article" date="2021" name="Proc. Natl. Acad. Sci. U.S.A.">
        <title>Three genomes in the algal genus Volvox reveal the fate of a haploid sex-determining region after a transition to homothallism.</title>
        <authorList>
            <person name="Yamamoto K."/>
            <person name="Hamaji T."/>
            <person name="Kawai-Toyooka H."/>
            <person name="Matsuzaki R."/>
            <person name="Takahashi F."/>
            <person name="Nishimura Y."/>
            <person name="Kawachi M."/>
            <person name="Noguchi H."/>
            <person name="Minakuchi Y."/>
            <person name="Umen J.G."/>
            <person name="Toyoda A."/>
            <person name="Nozaki H."/>
        </authorList>
    </citation>
    <scope>NUCLEOTIDE SEQUENCE</scope>
    <source>
        <strain evidence="1">NIES-3780</strain>
    </source>
</reference>